<feature type="domain" description="Fibronectin type-III" evidence="2">
    <location>
        <begin position="20"/>
        <end position="112"/>
    </location>
</feature>
<dbReference type="OrthoDB" id="9932619at2759"/>
<keyword evidence="1" id="KW-1133">Transmembrane helix</keyword>
<dbReference type="InterPro" id="IPR013783">
    <property type="entry name" value="Ig-like_fold"/>
</dbReference>
<evidence type="ECO:0000256" key="1">
    <source>
        <dbReference type="SAM" id="Phobius"/>
    </source>
</evidence>
<evidence type="ECO:0000259" key="2">
    <source>
        <dbReference type="Pfam" id="PF01108"/>
    </source>
</evidence>
<keyword evidence="4" id="KW-1185">Reference proteome</keyword>
<dbReference type="EMBL" id="CM012457">
    <property type="protein sequence ID" value="RVE57798.1"/>
    <property type="molecule type" value="Genomic_DNA"/>
</dbReference>
<evidence type="ECO:0000313" key="3">
    <source>
        <dbReference type="EMBL" id="RVE57798.1"/>
    </source>
</evidence>
<keyword evidence="1" id="KW-0812">Transmembrane</keyword>
<name>A0A3S2NVY9_ORYJA</name>
<dbReference type="Gene3D" id="2.60.40.10">
    <property type="entry name" value="Immunoglobulins"/>
    <property type="match status" value="1"/>
</dbReference>
<dbReference type="GO" id="GO:0004896">
    <property type="term" value="F:cytokine receptor activity"/>
    <property type="evidence" value="ECO:0007669"/>
    <property type="project" value="TreeGrafter"/>
</dbReference>
<dbReference type="Pfam" id="PF01108">
    <property type="entry name" value="Tissue_fac"/>
    <property type="match status" value="1"/>
</dbReference>
<keyword evidence="1" id="KW-0472">Membrane</keyword>
<evidence type="ECO:0000313" key="4">
    <source>
        <dbReference type="Proteomes" id="UP000283210"/>
    </source>
</evidence>
<feature type="transmembrane region" description="Helical" evidence="1">
    <location>
        <begin position="224"/>
        <end position="246"/>
    </location>
</feature>
<gene>
    <name evidence="3" type="ORF">OJAV_G00202740</name>
</gene>
<dbReference type="InterPro" id="IPR003961">
    <property type="entry name" value="FN3_dom"/>
</dbReference>
<accession>A0A3S2NVY9</accession>
<dbReference type="AlphaFoldDB" id="A0A3S2NVY9"/>
<protein>
    <recommendedName>
        <fullName evidence="2">Fibronectin type-III domain-containing protein</fullName>
    </recommendedName>
</protein>
<dbReference type="Proteomes" id="UP000283210">
    <property type="component" value="Chromosome 21"/>
</dbReference>
<dbReference type="SUPFAM" id="SSF49265">
    <property type="entry name" value="Fibronectin type III"/>
    <property type="match status" value="2"/>
</dbReference>
<reference evidence="3 4" key="1">
    <citation type="submission" date="2018-11" db="EMBL/GenBank/DDBJ databases">
        <authorList>
            <person name="Lopez-Roques C."/>
            <person name="Donnadieu C."/>
            <person name="Bouchez O."/>
            <person name="Klopp C."/>
            <person name="Cabau C."/>
            <person name="Zahm M."/>
        </authorList>
    </citation>
    <scope>NUCLEOTIDE SEQUENCE [LARGE SCALE GENOMIC DNA]</scope>
    <source>
        <strain evidence="3">RS831</strain>
        <tissue evidence="3">Whole body</tissue>
    </source>
</reference>
<proteinExistence type="predicted"/>
<dbReference type="PANTHER" id="PTHR20859">
    <property type="entry name" value="INTERFERON/INTERLEUKIN RECEPTOR"/>
    <property type="match status" value="1"/>
</dbReference>
<dbReference type="CDD" id="cd00063">
    <property type="entry name" value="FN3"/>
    <property type="match status" value="1"/>
</dbReference>
<reference evidence="3 4" key="2">
    <citation type="submission" date="2019-01" db="EMBL/GenBank/DDBJ databases">
        <title>A chromosome length genome reference of the Java medaka (oryzias javanicus).</title>
        <authorList>
            <person name="Herpin A."/>
            <person name="Takehana Y."/>
            <person name="Naruse K."/>
            <person name="Ansai S."/>
            <person name="Kawaguchi M."/>
        </authorList>
    </citation>
    <scope>NUCLEOTIDE SEQUENCE [LARGE SCALE GENOMIC DNA]</scope>
    <source>
        <strain evidence="3">RS831</strain>
        <tissue evidence="3">Whole body</tissue>
    </source>
</reference>
<sequence length="334" mass="36705">METREAAFTEPELRLWTKTVLIVFCLEAAGCVVMPPQNVSVYGSQLTWSPGSGDGEVLYTVEYQRHASKSWQQVPACVSTPHTSCDFSSAAAKAEHGCVALHVRAYDHGVSSAAVPACSSQGGRCSPEVTLTTAPGAIMVNLNKKHYLHDEYADGACYRISFGKEGAQLNVTVDTLSSETFSDLDEGRRYCAAVEFMLYGKPFGVPSCVRCELIPAQSTAKKTVIITSVVVGVIVLVVVPVIFYLLTFQRTKIKKLLKPYEIVNLLPDLPARSQYRDLLPPPARSPVMSSPAWFLQTLARADLLWVLTEDPEETPPCFSETDCFKHFMYIFGTC</sequence>
<dbReference type="InterPro" id="IPR036116">
    <property type="entry name" value="FN3_sf"/>
</dbReference>
<dbReference type="PANTHER" id="PTHR20859:SF84">
    <property type="entry name" value="INTERFERON ALPHA_BETA RECEPTOR 2"/>
    <property type="match status" value="1"/>
</dbReference>
<dbReference type="GO" id="GO:0005886">
    <property type="term" value="C:plasma membrane"/>
    <property type="evidence" value="ECO:0007669"/>
    <property type="project" value="TreeGrafter"/>
</dbReference>
<organism evidence="3 4">
    <name type="scientific">Oryzias javanicus</name>
    <name type="common">Javanese ricefish</name>
    <name type="synonym">Aplocheilus javanicus</name>
    <dbReference type="NCBI Taxonomy" id="123683"/>
    <lineage>
        <taxon>Eukaryota</taxon>
        <taxon>Metazoa</taxon>
        <taxon>Chordata</taxon>
        <taxon>Craniata</taxon>
        <taxon>Vertebrata</taxon>
        <taxon>Euteleostomi</taxon>
        <taxon>Actinopterygii</taxon>
        <taxon>Neopterygii</taxon>
        <taxon>Teleostei</taxon>
        <taxon>Neoteleostei</taxon>
        <taxon>Acanthomorphata</taxon>
        <taxon>Ovalentaria</taxon>
        <taxon>Atherinomorphae</taxon>
        <taxon>Beloniformes</taxon>
        <taxon>Adrianichthyidae</taxon>
        <taxon>Oryziinae</taxon>
        <taxon>Oryzias</taxon>
    </lineage>
</organism>
<dbReference type="InterPro" id="IPR050650">
    <property type="entry name" value="Type-II_Cytokine-TF_Rcpt"/>
</dbReference>